<feature type="compositionally biased region" description="Basic and acidic residues" evidence="1">
    <location>
        <begin position="294"/>
        <end position="307"/>
    </location>
</feature>
<feature type="compositionally biased region" description="Acidic residues" evidence="1">
    <location>
        <begin position="444"/>
        <end position="469"/>
    </location>
</feature>
<feature type="compositionally biased region" description="Acidic residues" evidence="1">
    <location>
        <begin position="82"/>
        <end position="98"/>
    </location>
</feature>
<feature type="region of interest" description="Disordered" evidence="1">
    <location>
        <begin position="61"/>
        <end position="134"/>
    </location>
</feature>
<feature type="compositionally biased region" description="Polar residues" evidence="1">
    <location>
        <begin position="395"/>
        <end position="405"/>
    </location>
</feature>
<feature type="compositionally biased region" description="Basic and acidic residues" evidence="1">
    <location>
        <begin position="10"/>
        <end position="21"/>
    </location>
</feature>
<protein>
    <submittedName>
        <fullName evidence="2">Uncharacterized protein</fullName>
    </submittedName>
</protein>
<organism evidence="2 3">
    <name type="scientific">Pocillopora meandrina</name>
    <dbReference type="NCBI Taxonomy" id="46732"/>
    <lineage>
        <taxon>Eukaryota</taxon>
        <taxon>Metazoa</taxon>
        <taxon>Cnidaria</taxon>
        <taxon>Anthozoa</taxon>
        <taxon>Hexacorallia</taxon>
        <taxon>Scleractinia</taxon>
        <taxon>Astrocoeniina</taxon>
        <taxon>Pocilloporidae</taxon>
        <taxon>Pocillopora</taxon>
    </lineage>
</organism>
<dbReference type="EMBL" id="CALNXJ010000015">
    <property type="protein sequence ID" value="CAH3116703.1"/>
    <property type="molecule type" value="Genomic_DNA"/>
</dbReference>
<feature type="region of interest" description="Disordered" evidence="1">
    <location>
        <begin position="1"/>
        <end position="25"/>
    </location>
</feature>
<feature type="region of interest" description="Disordered" evidence="1">
    <location>
        <begin position="150"/>
        <end position="494"/>
    </location>
</feature>
<reference evidence="2 3" key="1">
    <citation type="submission" date="2022-05" db="EMBL/GenBank/DDBJ databases">
        <authorList>
            <consortium name="Genoscope - CEA"/>
            <person name="William W."/>
        </authorList>
    </citation>
    <scope>NUCLEOTIDE SEQUENCE [LARGE SCALE GENOMIC DNA]</scope>
</reference>
<evidence type="ECO:0000256" key="1">
    <source>
        <dbReference type="SAM" id="MobiDB-lite"/>
    </source>
</evidence>
<feature type="compositionally biased region" description="Basic residues" evidence="1">
    <location>
        <begin position="354"/>
        <end position="364"/>
    </location>
</feature>
<feature type="compositionally biased region" description="Basic and acidic residues" evidence="1">
    <location>
        <begin position="218"/>
        <end position="229"/>
    </location>
</feature>
<name>A0AAU9WKA9_9CNID</name>
<feature type="compositionally biased region" description="Acidic residues" evidence="1">
    <location>
        <begin position="199"/>
        <end position="217"/>
    </location>
</feature>
<gene>
    <name evidence="2" type="ORF">PMEA_00006560</name>
</gene>
<sequence>MASTLYENVEDWHSNEERKDLLSSGEVDALQIKGDVEEYDRGFEGICPKQEPQNEITEIELHGLDGNTKENGHEYSYKNGNDIDEELDEDEVNDDEDTMNGSEGDNNDQDKEENVELLAKTTEEEATSSVPYYGKTLVAPEYMKFLSPEETSLAGEEAEKDSSQSTLLNEFKDQIKENRKEDQSTEETSVQTVENEKEALEEDDLSSSKEELDEVENDVEKSEDARHSCPVEGVDQSEEDEEIVEEEKEEEEEWDDSSNGSKFTPLEEKGSPQLAQEDDDEDQSESEEPEKDVEDIGIKEEDEKLVNGEDAGILKVEQTLEKGSEISPGLTKVDDENSDSDEEIDIEREESAGRKHSSSLKVHVHSPTPDISEMDPASQSFDAGEDGNGGKDHVTNQQETMQEQYLNEIDEDEQQRNLFSKPVETNEIYQDEDDLGHEAVDGETYQEGDSEENDEGGDENEAESCESDQEAANVVKDEATATSTEAPLKEEYDVHFSLRGQENESDLTGRVKELGKMFDGGGPVFPSPGRNNSEGVDGSPISVRKYKAIFEQDQMSVQGARDPGRREELINPPRGMVKNLRGLFENPQGFEARKG</sequence>
<dbReference type="AlphaFoldDB" id="A0AAU9WKA9"/>
<feature type="compositionally biased region" description="Basic and acidic residues" evidence="1">
    <location>
        <begin position="170"/>
        <end position="183"/>
    </location>
</feature>
<keyword evidence="3" id="KW-1185">Reference proteome</keyword>
<feature type="compositionally biased region" description="Acidic residues" evidence="1">
    <location>
        <begin position="276"/>
        <end position="293"/>
    </location>
</feature>
<dbReference type="Proteomes" id="UP001159428">
    <property type="component" value="Unassembled WGS sequence"/>
</dbReference>
<feature type="compositionally biased region" description="Acidic residues" evidence="1">
    <location>
        <begin position="336"/>
        <end position="348"/>
    </location>
</feature>
<evidence type="ECO:0000313" key="3">
    <source>
        <dbReference type="Proteomes" id="UP001159428"/>
    </source>
</evidence>
<feature type="compositionally biased region" description="Acidic residues" evidence="1">
    <location>
        <begin position="235"/>
        <end position="256"/>
    </location>
</feature>
<accession>A0AAU9WKA9</accession>
<comment type="caution">
    <text evidence="2">The sequence shown here is derived from an EMBL/GenBank/DDBJ whole genome shotgun (WGS) entry which is preliminary data.</text>
</comment>
<feature type="region of interest" description="Disordered" evidence="1">
    <location>
        <begin position="555"/>
        <end position="580"/>
    </location>
</feature>
<proteinExistence type="predicted"/>
<feature type="compositionally biased region" description="Basic and acidic residues" evidence="1">
    <location>
        <begin position="61"/>
        <end position="76"/>
    </location>
</feature>
<evidence type="ECO:0000313" key="2">
    <source>
        <dbReference type="EMBL" id="CAH3116703.1"/>
    </source>
</evidence>
<feature type="region of interest" description="Disordered" evidence="1">
    <location>
        <begin position="514"/>
        <end position="539"/>
    </location>
</feature>